<evidence type="ECO:0000259" key="2">
    <source>
        <dbReference type="PROSITE" id="PS50042"/>
    </source>
</evidence>
<sequence length="113" mass="12645">MCVCSVFILLSGRASVYVLSTFTFEELNDNVDTSDQPYSTDSPDLETHELDRTRFGRFAMSYVAGQSFGELALLGDDNKHRRNASVIADDDTDLLVIERDLLGAEKQDDVVYL</sequence>
<proteinExistence type="predicted"/>
<evidence type="ECO:0000313" key="4">
    <source>
        <dbReference type="Proteomes" id="UP001209878"/>
    </source>
</evidence>
<dbReference type="SUPFAM" id="SSF51206">
    <property type="entry name" value="cAMP-binding domain-like"/>
    <property type="match status" value="1"/>
</dbReference>
<reference evidence="3" key="1">
    <citation type="journal article" date="2023" name="Mol. Biol. Evol.">
        <title>Third-Generation Sequencing Reveals the Adaptive Role of the Epigenome in Three Deep-Sea Polychaetes.</title>
        <authorList>
            <person name="Perez M."/>
            <person name="Aroh O."/>
            <person name="Sun Y."/>
            <person name="Lan Y."/>
            <person name="Juniper S.K."/>
            <person name="Young C.R."/>
            <person name="Angers B."/>
            <person name="Qian P.Y."/>
        </authorList>
    </citation>
    <scope>NUCLEOTIDE SEQUENCE</scope>
    <source>
        <strain evidence="3">R07B-5</strain>
    </source>
</reference>
<feature type="domain" description="Cyclic nucleotide-binding" evidence="2">
    <location>
        <begin position="65"/>
        <end position="100"/>
    </location>
</feature>
<name>A0AAD9P290_RIDPI</name>
<dbReference type="Gene3D" id="2.60.120.10">
    <property type="entry name" value="Jelly Rolls"/>
    <property type="match status" value="1"/>
</dbReference>
<dbReference type="Proteomes" id="UP001209878">
    <property type="component" value="Unassembled WGS sequence"/>
</dbReference>
<dbReference type="EMBL" id="JAODUO010000188">
    <property type="protein sequence ID" value="KAK2186808.1"/>
    <property type="molecule type" value="Genomic_DNA"/>
</dbReference>
<gene>
    <name evidence="3" type="ORF">NP493_188g03029</name>
</gene>
<dbReference type="InterPro" id="IPR014710">
    <property type="entry name" value="RmlC-like_jellyroll"/>
</dbReference>
<dbReference type="InterPro" id="IPR018490">
    <property type="entry name" value="cNMP-bd_dom_sf"/>
</dbReference>
<feature type="chain" id="PRO_5042186206" description="Cyclic nucleotide-binding domain-containing protein" evidence="1">
    <location>
        <begin position="19"/>
        <end position="113"/>
    </location>
</feature>
<keyword evidence="4" id="KW-1185">Reference proteome</keyword>
<dbReference type="AlphaFoldDB" id="A0AAD9P290"/>
<evidence type="ECO:0000256" key="1">
    <source>
        <dbReference type="SAM" id="SignalP"/>
    </source>
</evidence>
<feature type="signal peptide" evidence="1">
    <location>
        <begin position="1"/>
        <end position="18"/>
    </location>
</feature>
<dbReference type="PROSITE" id="PS50042">
    <property type="entry name" value="CNMP_BINDING_3"/>
    <property type="match status" value="1"/>
</dbReference>
<protein>
    <recommendedName>
        <fullName evidence="2">Cyclic nucleotide-binding domain-containing protein</fullName>
    </recommendedName>
</protein>
<organism evidence="3 4">
    <name type="scientific">Ridgeia piscesae</name>
    <name type="common">Tubeworm</name>
    <dbReference type="NCBI Taxonomy" id="27915"/>
    <lineage>
        <taxon>Eukaryota</taxon>
        <taxon>Metazoa</taxon>
        <taxon>Spiralia</taxon>
        <taxon>Lophotrochozoa</taxon>
        <taxon>Annelida</taxon>
        <taxon>Polychaeta</taxon>
        <taxon>Sedentaria</taxon>
        <taxon>Canalipalpata</taxon>
        <taxon>Sabellida</taxon>
        <taxon>Siboglinidae</taxon>
        <taxon>Ridgeia</taxon>
    </lineage>
</organism>
<evidence type="ECO:0000313" key="3">
    <source>
        <dbReference type="EMBL" id="KAK2186808.1"/>
    </source>
</evidence>
<dbReference type="InterPro" id="IPR000595">
    <property type="entry name" value="cNMP-bd_dom"/>
</dbReference>
<keyword evidence="1" id="KW-0732">Signal</keyword>
<accession>A0AAD9P290</accession>
<comment type="caution">
    <text evidence="3">The sequence shown here is derived from an EMBL/GenBank/DDBJ whole genome shotgun (WGS) entry which is preliminary data.</text>
</comment>